<organism evidence="1 2">
    <name type="scientific">Rufibacter quisquiliarum</name>
    <dbReference type="NCBI Taxonomy" id="1549639"/>
    <lineage>
        <taxon>Bacteria</taxon>
        <taxon>Pseudomonadati</taxon>
        <taxon>Bacteroidota</taxon>
        <taxon>Cytophagia</taxon>
        <taxon>Cytophagales</taxon>
        <taxon>Hymenobacteraceae</taxon>
        <taxon>Rufibacter</taxon>
    </lineage>
</organism>
<evidence type="ECO:0000313" key="2">
    <source>
        <dbReference type="Proteomes" id="UP000563094"/>
    </source>
</evidence>
<sequence>MQFLLGQSDLLSSSLLFLGCFPKKRPKTAPILSKLHTGLTGGGTASSNQELANQMP</sequence>
<evidence type="ECO:0000313" key="1">
    <source>
        <dbReference type="EMBL" id="MBA9077776.1"/>
    </source>
</evidence>
<keyword evidence="2" id="KW-1185">Reference proteome</keyword>
<accession>A0A839GSJ5</accession>
<gene>
    <name evidence="1" type="ORF">FHS90_002495</name>
</gene>
<protein>
    <submittedName>
        <fullName evidence="1">Uncharacterized protein</fullName>
    </submittedName>
</protein>
<proteinExistence type="predicted"/>
<dbReference type="EMBL" id="JACJIQ010000009">
    <property type="protein sequence ID" value="MBA9077776.1"/>
    <property type="molecule type" value="Genomic_DNA"/>
</dbReference>
<dbReference type="AlphaFoldDB" id="A0A839GSJ5"/>
<reference evidence="1 2" key="1">
    <citation type="submission" date="2020-08" db="EMBL/GenBank/DDBJ databases">
        <title>Genomic Encyclopedia of Type Strains, Phase IV (KMG-IV): sequencing the most valuable type-strain genomes for metagenomic binning, comparative biology and taxonomic classification.</title>
        <authorList>
            <person name="Goeker M."/>
        </authorList>
    </citation>
    <scope>NUCLEOTIDE SEQUENCE [LARGE SCALE GENOMIC DNA]</scope>
    <source>
        <strain evidence="1 2">DSM 29854</strain>
    </source>
</reference>
<dbReference type="Proteomes" id="UP000563094">
    <property type="component" value="Unassembled WGS sequence"/>
</dbReference>
<name>A0A839GSJ5_9BACT</name>
<comment type="caution">
    <text evidence="1">The sequence shown here is derived from an EMBL/GenBank/DDBJ whole genome shotgun (WGS) entry which is preliminary data.</text>
</comment>